<evidence type="ECO:0000313" key="11">
    <source>
        <dbReference type="EMBL" id="WCC80820.1"/>
    </source>
</evidence>
<evidence type="ECO:0000256" key="6">
    <source>
        <dbReference type="ARBA" id="ARBA00023235"/>
    </source>
</evidence>
<dbReference type="InterPro" id="IPR006439">
    <property type="entry name" value="HAD-SF_hydro_IA"/>
</dbReference>
<evidence type="ECO:0000256" key="8">
    <source>
        <dbReference type="ARBA" id="ARBA00044926"/>
    </source>
</evidence>
<evidence type="ECO:0000256" key="10">
    <source>
        <dbReference type="ARBA" id="ARBA00044991"/>
    </source>
</evidence>
<dbReference type="InterPro" id="IPR036412">
    <property type="entry name" value="HAD-like_sf"/>
</dbReference>
<dbReference type="SFLD" id="SFLDS00003">
    <property type="entry name" value="Haloacid_Dehalogenase"/>
    <property type="match status" value="1"/>
</dbReference>
<keyword evidence="5" id="KW-0460">Magnesium</keyword>
<comment type="similarity">
    <text evidence="2">Belongs to the HAD-like hydrolase superfamily. CbbY/CbbZ/Gph/YieH family.</text>
</comment>
<dbReference type="InterPro" id="IPR010976">
    <property type="entry name" value="B-phosphoglucomutase_hydrolase"/>
</dbReference>
<comment type="cofactor">
    <cofactor evidence="1">
        <name>Mg(2+)</name>
        <dbReference type="ChEBI" id="CHEBI:18420"/>
    </cofactor>
</comment>
<dbReference type="Pfam" id="PF00702">
    <property type="entry name" value="Hydrolase"/>
    <property type="match status" value="1"/>
</dbReference>
<keyword evidence="6" id="KW-0413">Isomerase</keyword>
<keyword evidence="11" id="KW-0378">Hydrolase</keyword>
<comment type="catalytic activity">
    <reaction evidence="8">
        <text>beta-D-glucose 1-phosphate = beta-D-glucose 6-phosphate</text>
        <dbReference type="Rhea" id="RHEA:20113"/>
        <dbReference type="ChEBI" id="CHEBI:57684"/>
        <dbReference type="ChEBI" id="CHEBI:58247"/>
        <dbReference type="EC" id="5.4.2.6"/>
    </reaction>
</comment>
<dbReference type="SUPFAM" id="SSF56784">
    <property type="entry name" value="HAD-like"/>
    <property type="match status" value="1"/>
</dbReference>
<evidence type="ECO:0000256" key="9">
    <source>
        <dbReference type="ARBA" id="ARBA00044968"/>
    </source>
</evidence>
<reference evidence="11 12" key="1">
    <citation type="submission" date="2023-01" db="EMBL/GenBank/DDBJ databases">
        <authorList>
            <person name="Lee S.H."/>
            <person name="Jung H.S."/>
            <person name="Yun J.U."/>
        </authorList>
    </citation>
    <scope>NUCLEOTIDE SEQUENCE [LARGE SCALE GENOMIC DNA]</scope>
    <source>
        <strain evidence="11 12">CBA3108</strain>
    </source>
</reference>
<protein>
    <recommendedName>
        <fullName evidence="10">Beta-phosphoglucomutase</fullName>
        <ecNumber evidence="9">5.4.2.6</ecNumber>
    </recommendedName>
</protein>
<dbReference type="Proteomes" id="UP001212097">
    <property type="component" value="Chromosome"/>
</dbReference>
<dbReference type="Gene3D" id="3.40.50.1000">
    <property type="entry name" value="HAD superfamily/HAD-like"/>
    <property type="match status" value="1"/>
</dbReference>
<dbReference type="InterPro" id="IPR051600">
    <property type="entry name" value="Beta-PGM-like"/>
</dbReference>
<evidence type="ECO:0000256" key="2">
    <source>
        <dbReference type="ARBA" id="ARBA00006171"/>
    </source>
</evidence>
<sequence>MDSTRFDEKFHGVLFDLDGVLTPTALIHMRAWKEMFNEELARHEGQAPYTDEDYFAHVDGKPRYDGVRDFLASRGITLPEGDPSDGPDAQTICGLGNRKNDLFNTVLTRDGIAPYTGSARWVGLLHERALPMAVVSSSRNAAAVLKAAGMSDDFPVLVDGNRAKAENLAGKPAPDTYLRGAELLGVPAHQCVVVEDAVSGVRAGAAGGFAMVLGVNRGVGADRLLQAGADRVVDDLDEMAEEMA</sequence>
<dbReference type="EC" id="5.4.2.6" evidence="9"/>
<dbReference type="GO" id="GO:0016787">
    <property type="term" value="F:hydrolase activity"/>
    <property type="evidence" value="ECO:0007669"/>
    <property type="project" value="UniProtKB-KW"/>
</dbReference>
<dbReference type="NCBIfam" id="TIGR01509">
    <property type="entry name" value="HAD-SF-IA-v3"/>
    <property type="match status" value="1"/>
</dbReference>
<dbReference type="RefSeq" id="WP_271418999.1">
    <property type="nucleotide sequence ID" value="NZ_CP115668.1"/>
</dbReference>
<keyword evidence="7" id="KW-0119">Carbohydrate metabolism</keyword>
<proteinExistence type="inferred from homology"/>
<keyword evidence="3" id="KW-0597">Phosphoprotein</keyword>
<reference evidence="11 12" key="2">
    <citation type="submission" date="2023-06" db="EMBL/GenBank/DDBJ databases">
        <title>The Gram-positive Non-spore-bearing Anaerobic Bacilli of Human Feces.</title>
        <authorList>
            <person name="Eggerth A.H."/>
        </authorList>
    </citation>
    <scope>NUCLEOTIDE SEQUENCE [LARGE SCALE GENOMIC DNA]</scope>
    <source>
        <strain evidence="11 12">CBA3108</strain>
    </source>
</reference>
<dbReference type="InterPro" id="IPR023214">
    <property type="entry name" value="HAD_sf"/>
</dbReference>
<dbReference type="Gene3D" id="1.10.150.240">
    <property type="entry name" value="Putative phosphatase, domain 2"/>
    <property type="match status" value="1"/>
</dbReference>
<evidence type="ECO:0000313" key="12">
    <source>
        <dbReference type="Proteomes" id="UP001212097"/>
    </source>
</evidence>
<dbReference type="PANTHER" id="PTHR46193:SF18">
    <property type="entry name" value="HEXITOL PHOSPHATASE B"/>
    <property type="match status" value="1"/>
</dbReference>
<gene>
    <name evidence="11" type="ORF">O6R08_05000</name>
</gene>
<dbReference type="InterPro" id="IPR023198">
    <property type="entry name" value="PGP-like_dom2"/>
</dbReference>
<evidence type="ECO:0000256" key="4">
    <source>
        <dbReference type="ARBA" id="ARBA00022723"/>
    </source>
</evidence>
<keyword evidence="12" id="KW-1185">Reference proteome</keyword>
<evidence type="ECO:0000256" key="3">
    <source>
        <dbReference type="ARBA" id="ARBA00022553"/>
    </source>
</evidence>
<organism evidence="11 12">
    <name type="scientific">Cutibacterium equinum</name>
    <dbReference type="NCBI Taxonomy" id="3016342"/>
    <lineage>
        <taxon>Bacteria</taxon>
        <taxon>Bacillati</taxon>
        <taxon>Actinomycetota</taxon>
        <taxon>Actinomycetes</taxon>
        <taxon>Propionibacteriales</taxon>
        <taxon>Propionibacteriaceae</taxon>
        <taxon>Cutibacterium</taxon>
    </lineage>
</organism>
<dbReference type="EMBL" id="CP115668">
    <property type="protein sequence ID" value="WCC80820.1"/>
    <property type="molecule type" value="Genomic_DNA"/>
</dbReference>
<dbReference type="SFLD" id="SFLDG01129">
    <property type="entry name" value="C1.5:_HAD__Beta-PGM__Phosphata"/>
    <property type="match status" value="1"/>
</dbReference>
<evidence type="ECO:0000256" key="1">
    <source>
        <dbReference type="ARBA" id="ARBA00001946"/>
    </source>
</evidence>
<name>A0ABY7R1J8_9ACTN</name>
<dbReference type="PANTHER" id="PTHR46193">
    <property type="entry name" value="6-PHOSPHOGLUCONATE PHOSPHATASE"/>
    <property type="match status" value="1"/>
</dbReference>
<keyword evidence="4" id="KW-0479">Metal-binding</keyword>
<accession>A0ABY7R1J8</accession>
<evidence type="ECO:0000256" key="7">
    <source>
        <dbReference type="ARBA" id="ARBA00023277"/>
    </source>
</evidence>
<evidence type="ECO:0000256" key="5">
    <source>
        <dbReference type="ARBA" id="ARBA00022842"/>
    </source>
</evidence>
<dbReference type="NCBIfam" id="TIGR02009">
    <property type="entry name" value="PGMB-YQAB-SF"/>
    <property type="match status" value="1"/>
</dbReference>